<gene>
    <name evidence="3" type="ORF">BO71DRAFT_447405</name>
</gene>
<dbReference type="Proteomes" id="UP000247810">
    <property type="component" value="Unassembled WGS sequence"/>
</dbReference>
<sequence length="585" mass="66419">MDSPTSLNLRDAKPRNRWTRDQRLLLCCLYRFFRKDPKVFEEIFNRVYRSEVRDCGFEDGISWSTMNTQWTCMKDKSHRVWGEVHTSPFDKNGYWLPVIERIRETAVFLELGLMEKNETTRDEAGIGDEEVIDEVGIDEADIDEETSLCRGGGKVCFWCEKERLSKIPPVLYRWSNIDSQGVNSKKLLLAGLFADGCEIFSPEDVTKEVFNQYMSKHVHIEKEPSPFISTFKSLLSPVHRAVWNKEGAIITLIDTKKLDNPVYSAYELMGAQDLTVRGYNGGDIAKEDSEIGDFLQLQKIAFYKANRKSLHQALARGAGALDHASGLAIGKLLSAVNIAHEYSKDSFYEGVDAGYGRSSESVVSENECPEPEVYVISDDDSATEYDSVEENEPSDHDSKKEALAFGPKVQEQTDEHTHHHHTPENEPRIRDGQNEAVASSPKSQERVDEHTQRRHTPEHTPEQVPASAQKWSPTEGPNEETRLSKLAIRHLQPPVIETYNAKTGKWVQEQAELLMAEECPSSNQPPYTHGTLEMLDALSSPCYMNIDTDTNIHSPMSWELTGDVASHERFARDRERIKLCLFPGY</sequence>
<accession>A0A319DVI6</accession>
<feature type="compositionally biased region" description="Basic and acidic residues" evidence="1">
    <location>
        <begin position="393"/>
        <end position="402"/>
    </location>
</feature>
<dbReference type="InterPro" id="IPR056009">
    <property type="entry name" value="DUF7587"/>
</dbReference>
<evidence type="ECO:0000313" key="4">
    <source>
        <dbReference type="Proteomes" id="UP000247810"/>
    </source>
</evidence>
<keyword evidence="4" id="KW-1185">Reference proteome</keyword>
<feature type="compositionally biased region" description="Basic and acidic residues" evidence="1">
    <location>
        <begin position="411"/>
        <end position="433"/>
    </location>
</feature>
<dbReference type="OrthoDB" id="5397734at2759"/>
<protein>
    <recommendedName>
        <fullName evidence="2">DUF7587 domain-containing protein</fullName>
    </recommendedName>
</protein>
<dbReference type="Pfam" id="PF24494">
    <property type="entry name" value="DUF7587"/>
    <property type="match status" value="1"/>
</dbReference>
<evidence type="ECO:0000313" key="3">
    <source>
        <dbReference type="EMBL" id="PYH98207.1"/>
    </source>
</evidence>
<reference evidence="3 4" key="1">
    <citation type="submission" date="2018-02" db="EMBL/GenBank/DDBJ databases">
        <title>The genomes of Aspergillus section Nigri reveals drivers in fungal speciation.</title>
        <authorList>
            <consortium name="DOE Joint Genome Institute"/>
            <person name="Vesth T.C."/>
            <person name="Nybo J."/>
            <person name="Theobald S."/>
            <person name="Brandl J."/>
            <person name="Frisvad J.C."/>
            <person name="Nielsen K.F."/>
            <person name="Lyhne E.K."/>
            <person name="Kogle M.E."/>
            <person name="Kuo A."/>
            <person name="Riley R."/>
            <person name="Clum A."/>
            <person name="Nolan M."/>
            <person name="Lipzen A."/>
            <person name="Salamov A."/>
            <person name="Henrissat B."/>
            <person name="Wiebenga A."/>
            <person name="De vries R.P."/>
            <person name="Grigoriev I.V."/>
            <person name="Mortensen U.H."/>
            <person name="Andersen M.R."/>
            <person name="Baker S.E."/>
        </authorList>
    </citation>
    <scope>NUCLEOTIDE SEQUENCE [LARGE SCALE GENOMIC DNA]</scope>
    <source>
        <strain evidence="3 4">CBS 707.79</strain>
    </source>
</reference>
<feature type="domain" description="DUF7587" evidence="2">
    <location>
        <begin position="167"/>
        <end position="280"/>
    </location>
</feature>
<dbReference type="AlphaFoldDB" id="A0A319DVI6"/>
<name>A0A319DVI6_9EURO</name>
<evidence type="ECO:0000256" key="1">
    <source>
        <dbReference type="SAM" id="MobiDB-lite"/>
    </source>
</evidence>
<proteinExistence type="predicted"/>
<feature type="region of interest" description="Disordered" evidence="1">
    <location>
        <begin position="360"/>
        <end position="480"/>
    </location>
</feature>
<feature type="compositionally biased region" description="Acidic residues" evidence="1">
    <location>
        <begin position="377"/>
        <end position="392"/>
    </location>
</feature>
<dbReference type="VEuPathDB" id="FungiDB:BO71DRAFT_447405"/>
<evidence type="ECO:0000259" key="2">
    <source>
        <dbReference type="Pfam" id="PF24494"/>
    </source>
</evidence>
<dbReference type="EMBL" id="KZ825814">
    <property type="protein sequence ID" value="PYH98207.1"/>
    <property type="molecule type" value="Genomic_DNA"/>
</dbReference>
<feature type="compositionally biased region" description="Basic and acidic residues" evidence="1">
    <location>
        <begin position="443"/>
        <end position="461"/>
    </location>
</feature>
<organism evidence="3 4">
    <name type="scientific">Aspergillus ellipticus CBS 707.79</name>
    <dbReference type="NCBI Taxonomy" id="1448320"/>
    <lineage>
        <taxon>Eukaryota</taxon>
        <taxon>Fungi</taxon>
        <taxon>Dikarya</taxon>
        <taxon>Ascomycota</taxon>
        <taxon>Pezizomycotina</taxon>
        <taxon>Eurotiomycetes</taxon>
        <taxon>Eurotiomycetidae</taxon>
        <taxon>Eurotiales</taxon>
        <taxon>Aspergillaceae</taxon>
        <taxon>Aspergillus</taxon>
        <taxon>Aspergillus subgen. Circumdati</taxon>
    </lineage>
</organism>